<gene>
    <name evidence="2" type="ORF">CUC44_12625</name>
</gene>
<dbReference type="InterPro" id="IPR035897">
    <property type="entry name" value="Toll_tir_struct_dom_sf"/>
</dbReference>
<organism evidence="2 3">
    <name type="scientific">Aeromonas lusitana</name>
    <dbReference type="NCBI Taxonomy" id="931529"/>
    <lineage>
        <taxon>Bacteria</taxon>
        <taxon>Pseudomonadati</taxon>
        <taxon>Pseudomonadota</taxon>
        <taxon>Gammaproteobacteria</taxon>
        <taxon>Aeromonadales</taxon>
        <taxon>Aeromonadaceae</taxon>
        <taxon>Aeromonas</taxon>
    </lineage>
</organism>
<dbReference type="RefSeq" id="WP_100860274.1">
    <property type="nucleotide sequence ID" value="NZ_PGCP01000018.1"/>
</dbReference>
<sequence length="958" mass="111225">MKKIFISYSWDSEEHRLWVKNLADTLEQYQSIHVIWDGYDLDSFIDKNLYMEKGVFDADIILVVTTKKYKEKADNRSGGVGIETFLSTAEHWRNLQENGKTKLIQIKREDDSSPRYLAGNLYIDFTKNIDFPENIKDLLSHIDGRNLFERPSKTPLPMIKRSYELTKASDIIGMASKNRVPIINLQEGTDHSGTNKIKFEMWKTKTPTSENSYVVALHHNIIISHTINRIADEIINRNITVDDVTILRPREKGRNTTTLYDVLSQRGYPKFSSTEMTYDKYIWNFCIDSEFKQAEAPDIIEFYTNQDIIYRGDKVSDTAVKYLKNELISQSEFSASIIIGSGGIGKTSLCLALANMLITEDVSKHVTVFIRSEDIRKHLEKNNITTASINSIYDIYELQAKYLGHSHIFDKNTFELSILTGNIIIIIDGLDELSSLFGDKFNVLEFFKSINKLYNELGATRILLTSRESSFLSEDILSNYNIKKYKLLGFDIDKCQRYLNRRFNDYINKDDVIPKIIKLIETCALSGGNRVIPFFVDVLSTIYEDNMNGGGENIDILLNQEPLPYYSLNSLNDHLIAAIFEREKKRHRFSISYIEMIDLFKMLNQDFGESWTMKNVEETSTLMYDRQGKHIYECIKKNPLLVVSGDTIKYKYDFLHSYFNSLSLFELLESNRKSSELPIILSKANKDSYEFRDLIKFYSSRAQNFIDIAKEIISTLRINEKGITQNDTKESKVHFERIISSIENLILMCHHIKASKRDEFSQDIRYIYGAESSNNINGLYIKGDLPPFNFSKLNISDSKFKNYPRFLESNFEESNFIYSEFSNCHNDKIPGSDFLKAKIDKNTCIMGDLENSFEMLNSISRKNDDLLLAETDKFLSSFYRNRFRENNLVHINFSNHFNGLRQKNLNRLIANSYLRIKAEKEVGTFYEINDSFKPSVRKFLNDGVRDSKMKEFLSFISQ</sequence>
<dbReference type="InterPro" id="IPR027417">
    <property type="entry name" value="P-loop_NTPase"/>
</dbReference>
<dbReference type="Pfam" id="PF13676">
    <property type="entry name" value="TIR_2"/>
    <property type="match status" value="1"/>
</dbReference>
<dbReference type="Pfam" id="PF05729">
    <property type="entry name" value="NACHT"/>
    <property type="match status" value="1"/>
</dbReference>
<proteinExistence type="predicted"/>
<dbReference type="InterPro" id="IPR000157">
    <property type="entry name" value="TIR_dom"/>
</dbReference>
<dbReference type="GO" id="GO:0007165">
    <property type="term" value="P:signal transduction"/>
    <property type="evidence" value="ECO:0007669"/>
    <property type="project" value="InterPro"/>
</dbReference>
<dbReference type="EMBL" id="PGCP01000018">
    <property type="protein sequence ID" value="PJC92920.1"/>
    <property type="molecule type" value="Genomic_DNA"/>
</dbReference>
<protein>
    <recommendedName>
        <fullName evidence="1">SEFIR domain-containing protein</fullName>
    </recommendedName>
</protein>
<dbReference type="SUPFAM" id="SSF52540">
    <property type="entry name" value="P-loop containing nucleoside triphosphate hydrolases"/>
    <property type="match status" value="1"/>
</dbReference>
<dbReference type="InterPro" id="IPR007111">
    <property type="entry name" value="NACHT_NTPase"/>
</dbReference>
<accession>A0A2M8H8R7</accession>
<evidence type="ECO:0000259" key="1">
    <source>
        <dbReference type="PROSITE" id="PS51534"/>
    </source>
</evidence>
<dbReference type="Proteomes" id="UP000232060">
    <property type="component" value="Unassembled WGS sequence"/>
</dbReference>
<dbReference type="AlphaFoldDB" id="A0A2M8H8R7"/>
<dbReference type="PROSITE" id="PS51534">
    <property type="entry name" value="SEFIR"/>
    <property type="match status" value="1"/>
</dbReference>
<reference evidence="2 3" key="1">
    <citation type="submission" date="2017-11" db="EMBL/GenBank/DDBJ databases">
        <title>Draft genome sequence of environmental isolate Aeromonas lusitania sp. nov. MDC 2473.</title>
        <authorList>
            <person name="Colston S.M."/>
            <person name="Navarro A."/>
            <person name="Martinez-Murcia A.J."/>
            <person name="Graf J."/>
        </authorList>
    </citation>
    <scope>NUCLEOTIDE SEQUENCE [LARGE SCALE GENOMIC DNA]</scope>
    <source>
        <strain evidence="2 3">MDC 2473</strain>
    </source>
</reference>
<dbReference type="OrthoDB" id="6382385at2"/>
<dbReference type="Gene3D" id="3.40.50.300">
    <property type="entry name" value="P-loop containing nucleotide triphosphate hydrolases"/>
    <property type="match status" value="1"/>
</dbReference>
<dbReference type="Gene3D" id="3.40.50.10140">
    <property type="entry name" value="Toll/interleukin-1 receptor homology (TIR) domain"/>
    <property type="match status" value="1"/>
</dbReference>
<evidence type="ECO:0000313" key="2">
    <source>
        <dbReference type="EMBL" id="PJC92920.1"/>
    </source>
</evidence>
<feature type="domain" description="SEFIR" evidence="1">
    <location>
        <begin position="1"/>
        <end position="140"/>
    </location>
</feature>
<keyword evidence="3" id="KW-1185">Reference proteome</keyword>
<name>A0A2M8H8R7_9GAMM</name>
<evidence type="ECO:0000313" key="3">
    <source>
        <dbReference type="Proteomes" id="UP000232060"/>
    </source>
</evidence>
<comment type="caution">
    <text evidence="2">The sequence shown here is derived from an EMBL/GenBank/DDBJ whole genome shotgun (WGS) entry which is preliminary data.</text>
</comment>
<dbReference type="InterPro" id="IPR013568">
    <property type="entry name" value="SEFIR_dom"/>
</dbReference>
<dbReference type="SUPFAM" id="SSF52200">
    <property type="entry name" value="Toll/Interleukin receptor TIR domain"/>
    <property type="match status" value="1"/>
</dbReference>